<dbReference type="EC" id="3.1.3.71" evidence="3"/>
<keyword evidence="6" id="KW-0460">Magnesium</keyword>
<name>A0A0M4DIJ4_STRPR</name>
<gene>
    <name evidence="8" type="ORF">SPRI_6832</name>
</gene>
<organism evidence="8">
    <name type="scientific">Streptomyces pristinaespiralis</name>
    <dbReference type="NCBI Taxonomy" id="38300"/>
    <lineage>
        <taxon>Bacteria</taxon>
        <taxon>Bacillati</taxon>
        <taxon>Actinomycetota</taxon>
        <taxon>Actinomycetes</taxon>
        <taxon>Kitasatosporales</taxon>
        <taxon>Streptomycetaceae</taxon>
        <taxon>Streptomyces</taxon>
    </lineage>
</organism>
<comment type="catalytic activity">
    <reaction evidence="7">
        <text>(2R)-O-phospho-3-sulfolactate + H2O = (2R)-3-sulfolactate + phosphate</text>
        <dbReference type="Rhea" id="RHEA:23416"/>
        <dbReference type="ChEBI" id="CHEBI:15377"/>
        <dbReference type="ChEBI" id="CHEBI:15597"/>
        <dbReference type="ChEBI" id="CHEBI:43474"/>
        <dbReference type="ChEBI" id="CHEBI:58738"/>
        <dbReference type="EC" id="3.1.3.71"/>
    </reaction>
</comment>
<dbReference type="STRING" id="38300.SPRI_6832"/>
<dbReference type="KEGG" id="spri:SPRI_6832"/>
<dbReference type="GO" id="GO:0050532">
    <property type="term" value="F:2-phosphosulfolactate phosphatase activity"/>
    <property type="evidence" value="ECO:0007669"/>
    <property type="project" value="UniProtKB-EC"/>
</dbReference>
<dbReference type="PANTHER" id="PTHR37311:SF1">
    <property type="entry name" value="2-PHOSPHOSULFOLACTATE PHOSPHATASE-RELATED"/>
    <property type="match status" value="1"/>
</dbReference>
<dbReference type="InterPro" id="IPR005238">
    <property type="entry name" value="ComB-like"/>
</dbReference>
<evidence type="ECO:0000256" key="7">
    <source>
        <dbReference type="ARBA" id="ARBA00033711"/>
    </source>
</evidence>
<evidence type="ECO:0000256" key="5">
    <source>
        <dbReference type="ARBA" id="ARBA00022801"/>
    </source>
</evidence>
<dbReference type="GO" id="GO:0050545">
    <property type="term" value="F:sulfopyruvate decarboxylase activity"/>
    <property type="evidence" value="ECO:0007669"/>
    <property type="project" value="TreeGrafter"/>
</dbReference>
<dbReference type="AlphaFoldDB" id="A0A0M4DIJ4"/>
<dbReference type="PATRIC" id="fig|38300.4.peg.7149"/>
<comment type="similarity">
    <text evidence="2">Belongs to the ComB family.</text>
</comment>
<dbReference type="EMBL" id="CP011340">
    <property type="protein sequence ID" value="ALC25138.1"/>
    <property type="molecule type" value="Genomic_DNA"/>
</dbReference>
<protein>
    <recommendedName>
        <fullName evidence="4">Probable 2-phosphosulfolactate phosphatase</fullName>
        <ecNumber evidence="3">3.1.3.71</ecNumber>
    </recommendedName>
</protein>
<dbReference type="GeneID" id="97232131"/>
<evidence type="ECO:0000256" key="1">
    <source>
        <dbReference type="ARBA" id="ARBA00001946"/>
    </source>
</evidence>
<evidence type="ECO:0000256" key="4">
    <source>
        <dbReference type="ARBA" id="ARBA00021948"/>
    </source>
</evidence>
<dbReference type="Pfam" id="PF04029">
    <property type="entry name" value="2-ph_phosp"/>
    <property type="match status" value="1"/>
</dbReference>
<dbReference type="GO" id="GO:0000287">
    <property type="term" value="F:magnesium ion binding"/>
    <property type="evidence" value="ECO:0007669"/>
    <property type="project" value="InterPro"/>
</dbReference>
<comment type="cofactor">
    <cofactor evidence="1">
        <name>Mg(2+)</name>
        <dbReference type="ChEBI" id="CHEBI:18420"/>
    </cofactor>
</comment>
<dbReference type="RefSeq" id="WP_053557634.1">
    <property type="nucleotide sequence ID" value="NZ_CP011340.1"/>
</dbReference>
<dbReference type="Gene3D" id="3.90.1560.10">
    <property type="entry name" value="ComB-like"/>
    <property type="match status" value="1"/>
</dbReference>
<accession>A0A0M4DIJ4</accession>
<sequence length="254" mass="26003">MNDWFTQAGHGVRFEWGPVGASLLAEEVACLVVVDVLSFTTSVTVAVESGTRVFPHRWRDETAAVFADHVGAALAVGRSAATEASPWSLSPAALRRAPATPRLVLPSPNGSTIAATADGCTVVAGCLRNATAVGRWVAGQGYGTVERPVVVIASGEHWPDGSLRPALEDLLGAGAVIAALRRYGRDRLAPEATAAAAAYEGVGDVAATVTNCASGRELVNAGYADDVAVATEPDACEVVPVLVDGAFADAQAAR</sequence>
<dbReference type="SUPFAM" id="SSF142823">
    <property type="entry name" value="ComB-like"/>
    <property type="match status" value="1"/>
</dbReference>
<evidence type="ECO:0000256" key="2">
    <source>
        <dbReference type="ARBA" id="ARBA00009997"/>
    </source>
</evidence>
<dbReference type="PANTHER" id="PTHR37311">
    <property type="entry name" value="2-PHOSPHOSULFOLACTATE PHOSPHATASE-RELATED"/>
    <property type="match status" value="1"/>
</dbReference>
<dbReference type="InterPro" id="IPR036702">
    <property type="entry name" value="ComB-like_sf"/>
</dbReference>
<reference evidence="8 9" key="1">
    <citation type="submission" date="2015-08" db="EMBL/GenBank/DDBJ databases">
        <title>Genome sequence of the pristinamycin over-producing bacterium Streptomyces pristinaespiralis HCCB10218.</title>
        <authorList>
            <person name="Tian J."/>
            <person name="Yang J."/>
            <person name="Li L."/>
            <person name="Ruan L."/>
            <person name="Wei W."/>
            <person name="Zheng G."/>
            <person name="Wei Z."/>
            <person name="Yang S."/>
            <person name="Ge M."/>
            <person name="Jiang W."/>
            <person name="Lu Y."/>
        </authorList>
    </citation>
    <scope>NUCLEOTIDE SEQUENCE [LARGE SCALE GENOMIC DNA]</scope>
    <source>
        <strain evidence="8 9">HCCB 10218</strain>
    </source>
</reference>
<proteinExistence type="inferred from homology"/>
<dbReference type="Proteomes" id="UP000060513">
    <property type="component" value="Chromosome"/>
</dbReference>
<evidence type="ECO:0000256" key="3">
    <source>
        <dbReference type="ARBA" id="ARBA00012953"/>
    </source>
</evidence>
<evidence type="ECO:0000256" key="6">
    <source>
        <dbReference type="ARBA" id="ARBA00022842"/>
    </source>
</evidence>
<dbReference type="OrthoDB" id="8588453at2"/>
<evidence type="ECO:0000313" key="9">
    <source>
        <dbReference type="Proteomes" id="UP000060513"/>
    </source>
</evidence>
<keyword evidence="5" id="KW-0378">Hydrolase</keyword>
<evidence type="ECO:0000313" key="8">
    <source>
        <dbReference type="EMBL" id="ALC25138.1"/>
    </source>
</evidence>